<dbReference type="SUPFAM" id="SSF55729">
    <property type="entry name" value="Acyl-CoA N-acyltransferases (Nat)"/>
    <property type="match status" value="1"/>
</dbReference>
<dbReference type="GO" id="GO:0005840">
    <property type="term" value="C:ribosome"/>
    <property type="evidence" value="ECO:0007669"/>
    <property type="project" value="UniProtKB-KW"/>
</dbReference>
<gene>
    <name evidence="4" type="ORF">FHR33_002968</name>
</gene>
<dbReference type="PANTHER" id="PTHR10545">
    <property type="entry name" value="DIAMINE N-ACETYLTRANSFERASE"/>
    <property type="match status" value="1"/>
</dbReference>
<keyword evidence="1" id="KW-0808">Transferase</keyword>
<dbReference type="Pfam" id="PF00583">
    <property type="entry name" value="Acetyltransf_1"/>
    <property type="match status" value="1"/>
</dbReference>
<dbReference type="InterPro" id="IPR051016">
    <property type="entry name" value="Diverse_Substrate_AcTransf"/>
</dbReference>
<dbReference type="Proteomes" id="UP000579945">
    <property type="component" value="Unassembled WGS sequence"/>
</dbReference>
<proteinExistence type="predicted"/>
<dbReference type="AlphaFoldDB" id="A0A7W5V6X1"/>
<organism evidence="4 5">
    <name type="scientific">Nonomuraea dietziae</name>
    <dbReference type="NCBI Taxonomy" id="65515"/>
    <lineage>
        <taxon>Bacteria</taxon>
        <taxon>Bacillati</taxon>
        <taxon>Actinomycetota</taxon>
        <taxon>Actinomycetes</taxon>
        <taxon>Streptosporangiales</taxon>
        <taxon>Streptosporangiaceae</taxon>
        <taxon>Nonomuraea</taxon>
    </lineage>
</organism>
<dbReference type="CDD" id="cd04301">
    <property type="entry name" value="NAT_SF"/>
    <property type="match status" value="1"/>
</dbReference>
<evidence type="ECO:0000313" key="4">
    <source>
        <dbReference type="EMBL" id="MBB3727108.1"/>
    </source>
</evidence>
<protein>
    <submittedName>
        <fullName evidence="4">Ribosomal protein S18 acetylase RimI-like enzyme</fullName>
    </submittedName>
</protein>
<dbReference type="RefSeq" id="WP_183647227.1">
    <property type="nucleotide sequence ID" value="NZ_JACIBV010000001.1"/>
</dbReference>
<evidence type="ECO:0000259" key="3">
    <source>
        <dbReference type="PROSITE" id="PS51186"/>
    </source>
</evidence>
<name>A0A7W5V6X1_9ACTN</name>
<keyword evidence="4" id="KW-0689">Ribosomal protein</keyword>
<reference evidence="4 5" key="1">
    <citation type="submission" date="2020-08" db="EMBL/GenBank/DDBJ databases">
        <title>Sequencing the genomes of 1000 actinobacteria strains.</title>
        <authorList>
            <person name="Klenk H.-P."/>
        </authorList>
    </citation>
    <scope>NUCLEOTIDE SEQUENCE [LARGE SCALE GENOMIC DNA]</scope>
    <source>
        <strain evidence="4 5">DSM 44320</strain>
    </source>
</reference>
<evidence type="ECO:0000256" key="1">
    <source>
        <dbReference type="ARBA" id="ARBA00022679"/>
    </source>
</evidence>
<sequence>MITIRRATPDDASTVYDLIRALAEHQDQASAITVSAADLKRMLARPEITYLIAERDGRAIGYVSWLQRISFWSGEDYLALDDLYVTGAERGEGVGEQLMQAVAEAADGKVIRWEVAEANVAAQRFYSRIGATLVSKKIGRWQRK</sequence>
<evidence type="ECO:0000256" key="2">
    <source>
        <dbReference type="ARBA" id="ARBA00023315"/>
    </source>
</evidence>
<dbReference type="GeneID" id="95389424"/>
<dbReference type="InterPro" id="IPR000182">
    <property type="entry name" value="GNAT_dom"/>
</dbReference>
<dbReference type="PROSITE" id="PS51186">
    <property type="entry name" value="GNAT"/>
    <property type="match status" value="1"/>
</dbReference>
<dbReference type="Gene3D" id="3.40.630.30">
    <property type="match status" value="1"/>
</dbReference>
<keyword evidence="4" id="KW-0687">Ribonucleoprotein</keyword>
<evidence type="ECO:0000313" key="5">
    <source>
        <dbReference type="Proteomes" id="UP000579945"/>
    </source>
</evidence>
<accession>A0A7W5V6X1</accession>
<dbReference type="InterPro" id="IPR016181">
    <property type="entry name" value="Acyl_CoA_acyltransferase"/>
</dbReference>
<dbReference type="GO" id="GO:0008080">
    <property type="term" value="F:N-acetyltransferase activity"/>
    <property type="evidence" value="ECO:0007669"/>
    <property type="project" value="UniProtKB-ARBA"/>
</dbReference>
<dbReference type="PANTHER" id="PTHR10545:SF29">
    <property type="entry name" value="GH14572P-RELATED"/>
    <property type="match status" value="1"/>
</dbReference>
<dbReference type="EMBL" id="JACIBV010000001">
    <property type="protein sequence ID" value="MBB3727108.1"/>
    <property type="molecule type" value="Genomic_DNA"/>
</dbReference>
<keyword evidence="2" id="KW-0012">Acyltransferase</keyword>
<comment type="caution">
    <text evidence="4">The sequence shown here is derived from an EMBL/GenBank/DDBJ whole genome shotgun (WGS) entry which is preliminary data.</text>
</comment>
<feature type="domain" description="N-acetyltransferase" evidence="3">
    <location>
        <begin position="2"/>
        <end position="144"/>
    </location>
</feature>
<keyword evidence="5" id="KW-1185">Reference proteome</keyword>